<accession>F2N7V7</accession>
<reference evidence="2" key="1">
    <citation type="journal article" date="2013" name="Stand. Genomic Sci.">
        <title>Complete genome sequence of Coriobacterium glomerans type strain (PW2(T)) from the midgut of Pyrrhocoris apterus L. (red soldier bug).</title>
        <authorList>
            <person name="Stackebrandt E."/>
            <person name="Zeytun A."/>
            <person name="Lapidus A."/>
            <person name="Nolan M."/>
            <person name="Lucas S."/>
            <person name="Hammon N."/>
            <person name="Deshpande S."/>
            <person name="Cheng J.F."/>
            <person name="Tapia R."/>
            <person name="Goodwin L.A."/>
            <person name="Pitluck S."/>
            <person name="Liolios K."/>
            <person name="Pagani I."/>
            <person name="Ivanova N."/>
            <person name="Mavromatis K."/>
            <person name="Mikhailova N."/>
            <person name="Huntemann M."/>
            <person name="Pati A."/>
            <person name="Chen A."/>
            <person name="Palaniappan K."/>
            <person name="Chang Y.J."/>
            <person name="Land M."/>
            <person name="Hauser L."/>
            <person name="Rohde M."/>
            <person name="Pukall R."/>
            <person name="Goker M."/>
            <person name="Detter J.C."/>
            <person name="Woyke T."/>
            <person name="Bristow J."/>
            <person name="Eisen J.A."/>
            <person name="Markowitz V."/>
            <person name="Hugenholtz P."/>
            <person name="Kyrpides N.C."/>
            <person name="Klenk H.P."/>
        </authorList>
    </citation>
    <scope>NUCLEOTIDE SEQUENCE</scope>
    <source>
        <strain evidence="2">ATCC 49209 / DSM 20642 / JCM 10262 / PW2</strain>
    </source>
</reference>
<dbReference type="Proteomes" id="UP000006851">
    <property type="component" value="Chromosome"/>
</dbReference>
<dbReference type="HOGENOM" id="CLU_3403016_0_0_11"/>
<sequence>MVALALQRRVPEVRGGLIADTYFCYNRFTV</sequence>
<evidence type="ECO:0000313" key="2">
    <source>
        <dbReference type="Proteomes" id="UP000006851"/>
    </source>
</evidence>
<keyword evidence="2" id="KW-1185">Reference proteome</keyword>
<proteinExistence type="predicted"/>
<protein>
    <submittedName>
        <fullName evidence="1">Uncharacterized protein</fullName>
    </submittedName>
</protein>
<dbReference type="KEGG" id="cgo:Corgl_0958"/>
<evidence type="ECO:0000313" key="1">
    <source>
        <dbReference type="EMBL" id="AEB07066.1"/>
    </source>
</evidence>
<organism evidence="1 2">
    <name type="scientific">Coriobacterium glomerans (strain ATCC 49209 / DSM 20642 / JCM 10262 / PW2)</name>
    <dbReference type="NCBI Taxonomy" id="700015"/>
    <lineage>
        <taxon>Bacteria</taxon>
        <taxon>Bacillati</taxon>
        <taxon>Actinomycetota</taxon>
        <taxon>Coriobacteriia</taxon>
        <taxon>Coriobacteriales</taxon>
        <taxon>Coriobacteriaceae</taxon>
        <taxon>Coriobacterium</taxon>
    </lineage>
</organism>
<dbReference type="AlphaFoldDB" id="F2N7V7"/>
<gene>
    <name evidence="1" type="ordered locus">Corgl_0958</name>
</gene>
<name>F2N7V7_CORGP</name>
<dbReference type="STRING" id="700015.Corgl_0958"/>
<dbReference type="EMBL" id="CP002628">
    <property type="protein sequence ID" value="AEB07066.1"/>
    <property type="molecule type" value="Genomic_DNA"/>
</dbReference>